<dbReference type="Proteomes" id="UP001153332">
    <property type="component" value="Unassembled WGS sequence"/>
</dbReference>
<organism evidence="1 2">
    <name type="scientific">Lasiodiplodia mahajangana</name>
    <dbReference type="NCBI Taxonomy" id="1108764"/>
    <lineage>
        <taxon>Eukaryota</taxon>
        <taxon>Fungi</taxon>
        <taxon>Dikarya</taxon>
        <taxon>Ascomycota</taxon>
        <taxon>Pezizomycotina</taxon>
        <taxon>Dothideomycetes</taxon>
        <taxon>Dothideomycetes incertae sedis</taxon>
        <taxon>Botryosphaeriales</taxon>
        <taxon>Botryosphaeriaceae</taxon>
        <taxon>Lasiodiplodia</taxon>
    </lineage>
</organism>
<gene>
    <name evidence="1" type="ORF">O1611_g5011</name>
</gene>
<evidence type="ECO:0000313" key="1">
    <source>
        <dbReference type="EMBL" id="KAJ8128624.1"/>
    </source>
</evidence>
<proteinExistence type="predicted"/>
<evidence type="ECO:0000313" key="2">
    <source>
        <dbReference type="Proteomes" id="UP001153332"/>
    </source>
</evidence>
<comment type="caution">
    <text evidence="1">The sequence shown here is derived from an EMBL/GenBank/DDBJ whole genome shotgun (WGS) entry which is preliminary data.</text>
</comment>
<accession>A0ACC2JMJ9</accession>
<reference evidence="1" key="1">
    <citation type="submission" date="2022-12" db="EMBL/GenBank/DDBJ databases">
        <title>Genome Sequence of Lasiodiplodia mahajangana.</title>
        <authorList>
            <person name="Buettner E."/>
        </authorList>
    </citation>
    <scope>NUCLEOTIDE SEQUENCE</scope>
    <source>
        <strain evidence="1">VT137</strain>
    </source>
</reference>
<dbReference type="EMBL" id="JAPUUL010001011">
    <property type="protein sequence ID" value="KAJ8128624.1"/>
    <property type="molecule type" value="Genomic_DNA"/>
</dbReference>
<sequence length="1182" mass="135773">MPLKPASSTLARRTMKSAFDDIKSTIAPDDSRNFDTTTLEDVKTAALDIENQMAARQELRNMRRLMPLFQGMEHYSHVIEILCNGTPYLSWIWAPISLILRIASEYIDAFEQVIRGYARISESLERFSTLSKAFSKDADFQQTLAVFYSDIMLFHKHAYQFVRRNSWKLFFLTSWGRFQRRLDNLLDDMKHHEKLIDLQANASNIAEAKKMREDIKVWKEESLANIRQLNEKESTKQYESIVAWLKADESDQLGILDTISSESSQLPGTCSWVLKNPKIRSWFQRSPDTSVLWLQGKPGSGKSVLAAEIMKFMRASNQFVICHFCSQRFTSSVSYHQILRSFLLQLLRSSDEIIAYVYKDCVLGRKPPTIQALEKLILALFKIALGGPRQINYIWIVLDGLNECEPRQQTSVVSFLNQLTGKTASGSDTICKILMSSRRSTTIPKRLRLGQVVSLSEEQGIKLAIMQYVSHRLRLLHDKLRQLKLSRKETEELARVITNKADVQLDPRSVERLRSIFGWIAFAKRPLKRLEFLSALTFASGVSTNKSLVPSFVLDVCGPLVEERPDTTLTFIHDSVKEFLRSAGNFRITEKEAVLEQCVSNITCLLSGFEYLIDGPKETRAMRVVKGIHGLHVYATEFWTENLLHYASMGDFNFPDHLVELTDKLANKLEEYTNFPVGENSHLGDISIDTRLEFLKEWPLLSKHVQASLLSRGLKHLESNILREMNNDTVEYSQDKPPNSNLSATQNSQEWRYSAKVDGISTLLSLYQEITVSLLQQNHFPGVSLEEFELWKTQFRASAFTCRFGFCPRATEGFPSEDLRRQHEIAHTQLAICTVPDCKYPPFSSVRALKSHMDKCHLYKPRRRPIRSSGSLVVKDREVAILRNPAETSSPVHVTIKFQDNIWHKNIEKRKRGSEDNSNQQRFVGNQVYGVANQEAITDGIAIDESTFPKTNSMGYRYCIFVDGNGLCSHNFSSNNATPEDWNQHYLTWHHADIITRCADHRCQMVFANEQCLEAHYVEQHTALFCTLCVENKSEGYRLEQDLIQHWMSTHIWKVKRWMCDDPVRIEDCLPHGVVPIISFGECLSCANRQKYERKDDAMKHLVNFHFQLGSDNLQDQMECIITPFIVGIWVYEVDSWARPLTLPESEVPIWHVNELGEEGYGMGALLQSCAVYSNEEYFRSN</sequence>
<name>A0ACC2JMJ9_9PEZI</name>
<keyword evidence="2" id="KW-1185">Reference proteome</keyword>
<protein>
    <submittedName>
        <fullName evidence="1">Uncharacterized protein</fullName>
    </submittedName>
</protein>